<evidence type="ECO:0000313" key="3">
    <source>
        <dbReference type="Proteomes" id="UP000694416"/>
    </source>
</evidence>
<dbReference type="Proteomes" id="UP000694416">
    <property type="component" value="Unplaced"/>
</dbReference>
<protein>
    <submittedName>
        <fullName evidence="2">Uncharacterized protein</fullName>
    </submittedName>
</protein>
<dbReference type="AlphaFoldDB" id="A0A8C9I0A7"/>
<feature type="region of interest" description="Disordered" evidence="1">
    <location>
        <begin position="42"/>
        <end position="74"/>
    </location>
</feature>
<feature type="compositionally biased region" description="Polar residues" evidence="1">
    <location>
        <begin position="42"/>
        <end position="52"/>
    </location>
</feature>
<reference evidence="2" key="2">
    <citation type="submission" date="2025-09" db="UniProtKB">
        <authorList>
            <consortium name="Ensembl"/>
        </authorList>
    </citation>
    <scope>IDENTIFICATION</scope>
</reference>
<name>A0A8C9I0A7_9PRIM</name>
<dbReference type="Ensembl" id="ENSPTET00000038801.1">
    <property type="protein sequence ID" value="ENSPTEP00000027710.1"/>
    <property type="gene ID" value="ENSPTEG00000027512.1"/>
</dbReference>
<reference evidence="2" key="1">
    <citation type="submission" date="2025-08" db="UniProtKB">
        <authorList>
            <consortium name="Ensembl"/>
        </authorList>
    </citation>
    <scope>IDENTIFICATION</scope>
</reference>
<proteinExistence type="predicted"/>
<evidence type="ECO:0000256" key="1">
    <source>
        <dbReference type="SAM" id="MobiDB-lite"/>
    </source>
</evidence>
<evidence type="ECO:0000313" key="2">
    <source>
        <dbReference type="Ensembl" id="ENSPTEP00000027710.1"/>
    </source>
</evidence>
<feature type="compositionally biased region" description="Basic residues" evidence="1">
    <location>
        <begin position="60"/>
        <end position="74"/>
    </location>
</feature>
<keyword evidence="3" id="KW-1185">Reference proteome</keyword>
<accession>A0A8C9I0A7</accession>
<sequence length="74" mass="8263">MSAGTLPGQSMNNAMFLLKTLSLSFIGGNPQTTAECRTLNRTTDLSPSNSPCHHQEHNKKEKRHFGFKKTKKTM</sequence>
<organism evidence="2 3">
    <name type="scientific">Piliocolobus tephrosceles</name>
    <name type="common">Ugandan red Colobus</name>
    <dbReference type="NCBI Taxonomy" id="591936"/>
    <lineage>
        <taxon>Eukaryota</taxon>
        <taxon>Metazoa</taxon>
        <taxon>Chordata</taxon>
        <taxon>Craniata</taxon>
        <taxon>Vertebrata</taxon>
        <taxon>Euteleostomi</taxon>
        <taxon>Mammalia</taxon>
        <taxon>Eutheria</taxon>
        <taxon>Euarchontoglires</taxon>
        <taxon>Primates</taxon>
        <taxon>Haplorrhini</taxon>
        <taxon>Catarrhini</taxon>
        <taxon>Cercopithecidae</taxon>
        <taxon>Colobinae</taxon>
        <taxon>Piliocolobus</taxon>
    </lineage>
</organism>